<evidence type="ECO:0000313" key="1">
    <source>
        <dbReference type="EMBL" id="KAF2754016.1"/>
    </source>
</evidence>
<reference evidence="1" key="1">
    <citation type="journal article" date="2020" name="Stud. Mycol.">
        <title>101 Dothideomycetes genomes: a test case for predicting lifestyles and emergence of pathogens.</title>
        <authorList>
            <person name="Haridas S."/>
            <person name="Albert R."/>
            <person name="Binder M."/>
            <person name="Bloem J."/>
            <person name="Labutti K."/>
            <person name="Salamov A."/>
            <person name="Andreopoulos B."/>
            <person name="Baker S."/>
            <person name="Barry K."/>
            <person name="Bills G."/>
            <person name="Bluhm B."/>
            <person name="Cannon C."/>
            <person name="Castanera R."/>
            <person name="Culley D."/>
            <person name="Daum C."/>
            <person name="Ezra D."/>
            <person name="Gonzalez J."/>
            <person name="Henrissat B."/>
            <person name="Kuo A."/>
            <person name="Liang C."/>
            <person name="Lipzen A."/>
            <person name="Lutzoni F."/>
            <person name="Magnuson J."/>
            <person name="Mondo S."/>
            <person name="Nolan M."/>
            <person name="Ohm R."/>
            <person name="Pangilinan J."/>
            <person name="Park H.-J."/>
            <person name="Ramirez L."/>
            <person name="Alfaro M."/>
            <person name="Sun H."/>
            <person name="Tritt A."/>
            <person name="Yoshinaga Y."/>
            <person name="Zwiers L.-H."/>
            <person name="Turgeon B."/>
            <person name="Goodwin S."/>
            <person name="Spatafora J."/>
            <person name="Crous P."/>
            <person name="Grigoriev I."/>
        </authorList>
    </citation>
    <scope>NUCLEOTIDE SEQUENCE</scope>
    <source>
        <strain evidence="1">CBS 121739</strain>
    </source>
</reference>
<keyword evidence="2" id="KW-1185">Reference proteome</keyword>
<sequence length="55" mass="5880">MSLSSLHAFSSHIDAAGLDTAIDASFLWPTSEDDDDATTLSESGRYYLPATVTTQ</sequence>
<protein>
    <submittedName>
        <fullName evidence="1">Uncharacterized protein</fullName>
    </submittedName>
</protein>
<name>A0A6A6VW50_9PEZI</name>
<evidence type="ECO:0000313" key="2">
    <source>
        <dbReference type="Proteomes" id="UP000799437"/>
    </source>
</evidence>
<dbReference type="AlphaFoldDB" id="A0A6A6VW50"/>
<organism evidence="1 2">
    <name type="scientific">Pseudovirgaria hyperparasitica</name>
    <dbReference type="NCBI Taxonomy" id="470096"/>
    <lineage>
        <taxon>Eukaryota</taxon>
        <taxon>Fungi</taxon>
        <taxon>Dikarya</taxon>
        <taxon>Ascomycota</taxon>
        <taxon>Pezizomycotina</taxon>
        <taxon>Dothideomycetes</taxon>
        <taxon>Dothideomycetes incertae sedis</taxon>
        <taxon>Acrospermales</taxon>
        <taxon>Acrospermaceae</taxon>
        <taxon>Pseudovirgaria</taxon>
    </lineage>
</organism>
<proteinExistence type="predicted"/>
<dbReference type="RefSeq" id="XP_033596467.1">
    <property type="nucleotide sequence ID" value="XM_033744793.1"/>
</dbReference>
<dbReference type="EMBL" id="ML996582">
    <property type="protein sequence ID" value="KAF2754016.1"/>
    <property type="molecule type" value="Genomic_DNA"/>
</dbReference>
<gene>
    <name evidence="1" type="ORF">EJ05DRAFT_480023</name>
</gene>
<accession>A0A6A6VW50</accession>
<dbReference type="Proteomes" id="UP000799437">
    <property type="component" value="Unassembled WGS sequence"/>
</dbReference>
<dbReference type="GeneID" id="54485847"/>